<comment type="subcellular location">
    <subcellularLocation>
        <location evidence="1">Cell outer membrane</location>
    </subcellularLocation>
</comment>
<keyword evidence="4" id="KW-1134">Transmembrane beta strand</keyword>
<evidence type="ECO:0000256" key="3">
    <source>
        <dbReference type="ARBA" id="ARBA00022448"/>
    </source>
</evidence>
<dbReference type="InterPro" id="IPR013686">
    <property type="entry name" value="Polypept-transport_assoc_ShlB"/>
</dbReference>
<evidence type="ECO:0000259" key="9">
    <source>
        <dbReference type="PROSITE" id="PS51779"/>
    </source>
</evidence>
<comment type="similarity">
    <text evidence="2">Belongs to the TPS (TC 1.B.20) family.</text>
</comment>
<dbReference type="PANTHER" id="PTHR34597">
    <property type="entry name" value="SLR1661 PROTEIN"/>
    <property type="match status" value="1"/>
</dbReference>
<feature type="domain" description="POTRA" evidence="9">
    <location>
        <begin position="43"/>
        <end position="118"/>
    </location>
</feature>
<keyword evidence="7" id="KW-0472">Membrane</keyword>
<evidence type="ECO:0000313" key="10">
    <source>
        <dbReference type="EMBL" id="USR93168.1"/>
    </source>
</evidence>
<name>A0ABY5AYM3_9CYAN</name>
<dbReference type="EMBL" id="CP098611">
    <property type="protein sequence ID" value="USR93168.1"/>
    <property type="molecule type" value="Genomic_DNA"/>
</dbReference>
<keyword evidence="8" id="KW-0998">Cell outer membrane</keyword>
<dbReference type="Pfam" id="PF08479">
    <property type="entry name" value="POTRA_2"/>
    <property type="match status" value="1"/>
</dbReference>
<evidence type="ECO:0000313" key="11">
    <source>
        <dbReference type="Proteomes" id="UP001056708"/>
    </source>
</evidence>
<dbReference type="Pfam" id="PF03865">
    <property type="entry name" value="ShlB"/>
    <property type="match status" value="1"/>
</dbReference>
<evidence type="ECO:0000256" key="7">
    <source>
        <dbReference type="ARBA" id="ARBA00023136"/>
    </source>
</evidence>
<evidence type="ECO:0000256" key="8">
    <source>
        <dbReference type="ARBA" id="ARBA00023237"/>
    </source>
</evidence>
<keyword evidence="5" id="KW-0812">Transmembrane</keyword>
<dbReference type="InterPro" id="IPR005565">
    <property type="entry name" value="Hemolysn_activator_HlyB_C"/>
</dbReference>
<keyword evidence="6" id="KW-0653">Protein transport</keyword>
<reference evidence="10" key="1">
    <citation type="submission" date="2022-06" db="EMBL/GenBank/DDBJ databases">
        <title>Genome sequence of Phormidium yuhuli AB48 isolated from an industrial photobioreactor environment.</title>
        <authorList>
            <person name="Qiu Y."/>
            <person name="Noonan A.J.C."/>
            <person name="Dofher K."/>
            <person name="Koch M."/>
            <person name="Kieft B."/>
            <person name="Lin X."/>
            <person name="Ziels R.M."/>
            <person name="Hallam S.J."/>
        </authorList>
    </citation>
    <scope>NUCLEOTIDE SEQUENCE</scope>
    <source>
        <strain evidence="10">AB48</strain>
    </source>
</reference>
<gene>
    <name evidence="10" type="ORF">NEA10_12950</name>
</gene>
<accession>A0ABY5AYM3</accession>
<keyword evidence="11" id="KW-1185">Reference proteome</keyword>
<evidence type="ECO:0000256" key="6">
    <source>
        <dbReference type="ARBA" id="ARBA00022927"/>
    </source>
</evidence>
<evidence type="ECO:0000256" key="2">
    <source>
        <dbReference type="ARBA" id="ARBA00009055"/>
    </source>
</evidence>
<organism evidence="10 11">
    <name type="scientific">Phormidium yuhuli AB48</name>
    <dbReference type="NCBI Taxonomy" id="2940671"/>
    <lineage>
        <taxon>Bacteria</taxon>
        <taxon>Bacillati</taxon>
        <taxon>Cyanobacteriota</taxon>
        <taxon>Cyanophyceae</taxon>
        <taxon>Oscillatoriophycideae</taxon>
        <taxon>Oscillatoriales</taxon>
        <taxon>Oscillatoriaceae</taxon>
        <taxon>Phormidium</taxon>
        <taxon>Phormidium yuhuli</taxon>
    </lineage>
</organism>
<dbReference type="Gene3D" id="3.10.20.310">
    <property type="entry name" value="membrane protein fhac"/>
    <property type="match status" value="1"/>
</dbReference>
<keyword evidence="3" id="KW-0813">Transport</keyword>
<dbReference type="PANTHER" id="PTHR34597:SF1">
    <property type="entry name" value="HEME_HEMOPEXIN TRANSPORTER PROTEIN HUXB"/>
    <property type="match status" value="1"/>
</dbReference>
<dbReference type="PROSITE" id="PS51779">
    <property type="entry name" value="POTRA"/>
    <property type="match status" value="1"/>
</dbReference>
<evidence type="ECO:0000256" key="1">
    <source>
        <dbReference type="ARBA" id="ARBA00004442"/>
    </source>
</evidence>
<dbReference type="InterPro" id="IPR051544">
    <property type="entry name" value="TPS_OM_transporter"/>
</dbReference>
<evidence type="ECO:0000256" key="5">
    <source>
        <dbReference type="ARBA" id="ARBA00022692"/>
    </source>
</evidence>
<dbReference type="InterPro" id="IPR034746">
    <property type="entry name" value="POTRA"/>
</dbReference>
<evidence type="ECO:0000256" key="4">
    <source>
        <dbReference type="ARBA" id="ARBA00022452"/>
    </source>
</evidence>
<proteinExistence type="inferred from homology"/>
<protein>
    <submittedName>
        <fullName evidence="10">ShlB/FhaC/HecB family hemolysin secretion/activation protein</fullName>
    </submittedName>
</protein>
<dbReference type="RefSeq" id="WP_252665350.1">
    <property type="nucleotide sequence ID" value="NZ_CP098611.1"/>
</dbReference>
<dbReference type="Gene3D" id="2.40.160.50">
    <property type="entry name" value="membrane protein fhac: a member of the omp85/tpsb transporter family"/>
    <property type="match status" value="1"/>
</dbReference>
<sequence length="537" mass="59950">MTGSRWGPGIFGAIASALVVVSGPVVQSQEPPQLSQEEEASRVLIQRIEIRGSSRFEDEELRAIAAPYEGRELSLQDLQALADEITQLYLSQDYLTSRAMVPGQDILDGVVVIDVIEGRLTEIDIEGNERLQDFVIRDRLQRAAGFPLNTARLEDELRLLRADPLFDLISASLRSGEGLGESRLRVQVREANPIQLSISSDNYSPPSIGGERLNLGFSHRNLAGVGDRLSVDYNLTYGNGLNFIDIGYEIPVNSRDGRLRLRVAPTRNEVTQAPFDQLDIRGESSLYELSYRHPLQRTPREEFALSLGFAWQDSQTFFLDRPQPFGIGPNESGRSRTRVITFGQDYIHRQVDGAWMLQSQLRFGTGLFNATNNSGDIPDGQFFSWGLQAQRVQRLHRDHLLVARLAAQFSPDPLLPSQQFVIGGGQSLRGYRQNVRAGDNGVRFSVEDRITLIRNAAGQSTLQVLPFADLGVVWNHSNNPNPQARQQFLASLGLGAIWEPTPGLTLRVDYGLPLVNLDDRGRNIQDDGFHFRVGYEF</sequence>
<dbReference type="Proteomes" id="UP001056708">
    <property type="component" value="Chromosome"/>
</dbReference>